<sequence length="147" mass="17026">MIKTYRKTATITAEQFDGSDEMADKYELIDIGTMIEAHHSPELYLMGATKKVVVGDWIITNKFNSHALLTNEEFRQMYAELPVIPKAVADWIEKCKQNDQAIASALDQTAMSSGIWDYFRKYRTRTQWISMQNTFARAWLDGYQIED</sequence>
<protein>
    <recommendedName>
        <fullName evidence="3">DUF1642 domain-containing protein</fullName>
    </recommendedName>
</protein>
<dbReference type="EMBL" id="AZFS01000046">
    <property type="protein sequence ID" value="KRL95552.1"/>
    <property type="molecule type" value="Genomic_DNA"/>
</dbReference>
<dbReference type="STRING" id="1423753.FD28_GL002523"/>
<evidence type="ECO:0000313" key="2">
    <source>
        <dbReference type="Proteomes" id="UP000051580"/>
    </source>
</evidence>
<dbReference type="InterPro" id="IPR012865">
    <property type="entry name" value="DUF1642"/>
</dbReference>
<dbReference type="Proteomes" id="UP000051580">
    <property type="component" value="Unassembled WGS sequence"/>
</dbReference>
<dbReference type="RefSeq" id="WP_057733330.1">
    <property type="nucleotide sequence ID" value="NZ_AZFS01000046.1"/>
</dbReference>
<gene>
    <name evidence="1" type="ORF">FD28_GL002523</name>
</gene>
<organism evidence="1 2">
    <name type="scientific">Levilactobacillus hammesii DSM 16381</name>
    <dbReference type="NCBI Taxonomy" id="1423753"/>
    <lineage>
        <taxon>Bacteria</taxon>
        <taxon>Bacillati</taxon>
        <taxon>Bacillota</taxon>
        <taxon>Bacilli</taxon>
        <taxon>Lactobacillales</taxon>
        <taxon>Lactobacillaceae</taxon>
        <taxon>Levilactobacillus</taxon>
    </lineage>
</organism>
<dbReference type="OrthoDB" id="121684at2"/>
<reference evidence="1 2" key="1">
    <citation type="journal article" date="2015" name="Genome Announc.">
        <title>Expanding the biotechnology potential of lactobacilli through comparative genomics of 213 strains and associated genera.</title>
        <authorList>
            <person name="Sun Z."/>
            <person name="Harris H.M."/>
            <person name="McCann A."/>
            <person name="Guo C."/>
            <person name="Argimon S."/>
            <person name="Zhang W."/>
            <person name="Yang X."/>
            <person name="Jeffery I.B."/>
            <person name="Cooney J.C."/>
            <person name="Kagawa T.F."/>
            <person name="Liu W."/>
            <person name="Song Y."/>
            <person name="Salvetti E."/>
            <person name="Wrobel A."/>
            <person name="Rasinkangas P."/>
            <person name="Parkhill J."/>
            <person name="Rea M.C."/>
            <person name="O'Sullivan O."/>
            <person name="Ritari J."/>
            <person name="Douillard F.P."/>
            <person name="Paul Ross R."/>
            <person name="Yang R."/>
            <person name="Briner A.E."/>
            <person name="Felis G.E."/>
            <person name="de Vos W.M."/>
            <person name="Barrangou R."/>
            <person name="Klaenhammer T.R."/>
            <person name="Caufield P.W."/>
            <person name="Cui Y."/>
            <person name="Zhang H."/>
            <person name="O'Toole P.W."/>
        </authorList>
    </citation>
    <scope>NUCLEOTIDE SEQUENCE [LARGE SCALE GENOMIC DNA]</scope>
    <source>
        <strain evidence="1 2">DSM 16381</strain>
    </source>
</reference>
<name>A0A0R1UQR7_9LACO</name>
<dbReference type="PATRIC" id="fig|1423753.3.peg.2648"/>
<proteinExistence type="predicted"/>
<keyword evidence="2" id="KW-1185">Reference proteome</keyword>
<accession>A0A0R1UQR7</accession>
<comment type="caution">
    <text evidence="1">The sequence shown here is derived from an EMBL/GenBank/DDBJ whole genome shotgun (WGS) entry which is preliminary data.</text>
</comment>
<dbReference type="Pfam" id="PF07852">
    <property type="entry name" value="DUF1642"/>
    <property type="match status" value="1"/>
</dbReference>
<dbReference type="AlphaFoldDB" id="A0A0R1UQR7"/>
<evidence type="ECO:0000313" key="1">
    <source>
        <dbReference type="EMBL" id="KRL95552.1"/>
    </source>
</evidence>
<evidence type="ECO:0008006" key="3">
    <source>
        <dbReference type="Google" id="ProtNLM"/>
    </source>
</evidence>